<organism evidence="1">
    <name type="scientific">marine sediment metagenome</name>
    <dbReference type="NCBI Taxonomy" id="412755"/>
    <lineage>
        <taxon>unclassified sequences</taxon>
        <taxon>metagenomes</taxon>
        <taxon>ecological metagenomes</taxon>
    </lineage>
</organism>
<protein>
    <submittedName>
        <fullName evidence="1">Uncharacterized protein</fullName>
    </submittedName>
</protein>
<sequence>MKNTKRKTTLEILWNVHTDFDNGKISVVEYLKEILECYSVQTLERIAQNGVSEKNKNIALCTLKFMGH</sequence>
<proteinExistence type="predicted"/>
<gene>
    <name evidence="1" type="ORF">LCGC14_1263050</name>
</gene>
<dbReference type="EMBL" id="LAZR01007018">
    <property type="protein sequence ID" value="KKM88013.1"/>
    <property type="molecule type" value="Genomic_DNA"/>
</dbReference>
<evidence type="ECO:0000313" key="1">
    <source>
        <dbReference type="EMBL" id="KKM88013.1"/>
    </source>
</evidence>
<reference evidence="1" key="1">
    <citation type="journal article" date="2015" name="Nature">
        <title>Complex archaea that bridge the gap between prokaryotes and eukaryotes.</title>
        <authorList>
            <person name="Spang A."/>
            <person name="Saw J.H."/>
            <person name="Jorgensen S.L."/>
            <person name="Zaremba-Niedzwiedzka K."/>
            <person name="Martijn J."/>
            <person name="Lind A.E."/>
            <person name="van Eijk R."/>
            <person name="Schleper C."/>
            <person name="Guy L."/>
            <person name="Ettema T.J."/>
        </authorList>
    </citation>
    <scope>NUCLEOTIDE SEQUENCE</scope>
</reference>
<accession>A0A0F9L2F7</accession>
<comment type="caution">
    <text evidence="1">The sequence shown here is derived from an EMBL/GenBank/DDBJ whole genome shotgun (WGS) entry which is preliminary data.</text>
</comment>
<dbReference type="AlphaFoldDB" id="A0A0F9L2F7"/>
<name>A0A0F9L2F7_9ZZZZ</name>